<dbReference type="AlphaFoldDB" id="A0A432V6B0"/>
<protein>
    <submittedName>
        <fullName evidence="4">PRC-barrel domain containing protein</fullName>
    </submittedName>
</protein>
<dbReference type="Pfam" id="PF05239">
    <property type="entry name" value="PRC"/>
    <property type="match status" value="2"/>
</dbReference>
<sequence>MIRNLLATTAVAVLLAGGAYAQDTTAPASPAPATEAPAEAPVTRADGHLASNIIGETVYNGTSDDAENIGKVNDVVIGADGKVEAVVVGVGGFLGLGEKNVAVNYGEVEWAEQNGDRWLVVNTTKEQLQAQADFDRRAYDPAPADVSTDGTAPATDSTAMAPADDTTTAPSDGTTAVAPAAPAPDASAEAPATPTPDSTAEAPATEPAPDSTAQAPAATDDTTTAAIDKSQLTEVPAGEISSEELVGTTVYGADDANIGEIGDVLMSQDGKVDSIILDVGGFLGVGEKKVAVGMDNLSFMTDKDGNKYLYTTFTKEQLDAQPAYDESTYAEKRDEQRLMMQ</sequence>
<evidence type="ECO:0000256" key="1">
    <source>
        <dbReference type="SAM" id="MobiDB-lite"/>
    </source>
</evidence>
<dbReference type="EMBL" id="RKST01000010">
    <property type="protein sequence ID" value="RUM97678.1"/>
    <property type="molecule type" value="Genomic_DNA"/>
</dbReference>
<dbReference type="RefSeq" id="WP_128624983.1">
    <property type="nucleotide sequence ID" value="NZ_ML133510.1"/>
</dbReference>
<feature type="region of interest" description="Disordered" evidence="1">
    <location>
        <begin position="321"/>
        <end position="341"/>
    </location>
</feature>
<evidence type="ECO:0000313" key="5">
    <source>
        <dbReference type="Proteomes" id="UP000281647"/>
    </source>
</evidence>
<keyword evidence="2" id="KW-0732">Signal</keyword>
<evidence type="ECO:0000259" key="3">
    <source>
        <dbReference type="Pfam" id="PF05239"/>
    </source>
</evidence>
<feature type="region of interest" description="Disordered" evidence="1">
    <location>
        <begin position="132"/>
        <end position="222"/>
    </location>
</feature>
<feature type="domain" description="PRC-barrel" evidence="3">
    <location>
        <begin position="48"/>
        <end position="128"/>
    </location>
</feature>
<dbReference type="OrthoDB" id="7876889at2"/>
<organism evidence="4 5">
    <name type="scientific">Borborobacter arsenicus</name>
    <dbReference type="NCBI Taxonomy" id="1851146"/>
    <lineage>
        <taxon>Bacteria</taxon>
        <taxon>Pseudomonadati</taxon>
        <taxon>Pseudomonadota</taxon>
        <taxon>Alphaproteobacteria</taxon>
        <taxon>Hyphomicrobiales</taxon>
        <taxon>Phyllobacteriaceae</taxon>
        <taxon>Borborobacter</taxon>
    </lineage>
</organism>
<feature type="chain" id="PRO_5019387804" evidence="2">
    <location>
        <begin position="22"/>
        <end position="341"/>
    </location>
</feature>
<feature type="compositionally biased region" description="Low complexity" evidence="1">
    <location>
        <begin position="151"/>
        <end position="222"/>
    </location>
</feature>
<proteinExistence type="predicted"/>
<dbReference type="PANTHER" id="PTHR36505">
    <property type="entry name" value="BLR1072 PROTEIN"/>
    <property type="match status" value="1"/>
</dbReference>
<comment type="caution">
    <text evidence="4">The sequence shown here is derived from an EMBL/GenBank/DDBJ whole genome shotgun (WGS) entry which is preliminary data.</text>
</comment>
<reference evidence="4 5" key="1">
    <citation type="submission" date="2018-11" db="EMBL/GenBank/DDBJ databases">
        <title>Pseudaminobacter arsenicus sp. nov., an arsenic-resistant bacterium isolated from arsenic-rich aquifers.</title>
        <authorList>
            <person name="Mu Y."/>
        </authorList>
    </citation>
    <scope>NUCLEOTIDE SEQUENCE [LARGE SCALE GENOMIC DNA]</scope>
    <source>
        <strain evidence="4 5">CB3</strain>
    </source>
</reference>
<dbReference type="Proteomes" id="UP000281647">
    <property type="component" value="Unassembled WGS sequence"/>
</dbReference>
<gene>
    <name evidence="4" type="ORF">EET67_11470</name>
</gene>
<dbReference type="SUPFAM" id="SSF50346">
    <property type="entry name" value="PRC-barrel domain"/>
    <property type="match status" value="2"/>
</dbReference>
<evidence type="ECO:0000256" key="2">
    <source>
        <dbReference type="SAM" id="SignalP"/>
    </source>
</evidence>
<feature type="domain" description="PRC-barrel" evidence="3">
    <location>
        <begin position="239"/>
        <end position="318"/>
    </location>
</feature>
<accession>A0A432V6B0</accession>
<keyword evidence="5" id="KW-1185">Reference proteome</keyword>
<dbReference type="InterPro" id="IPR027275">
    <property type="entry name" value="PRC-brl_dom"/>
</dbReference>
<feature type="signal peptide" evidence="2">
    <location>
        <begin position="1"/>
        <end position="21"/>
    </location>
</feature>
<dbReference type="InterPro" id="IPR011033">
    <property type="entry name" value="PRC_barrel-like_sf"/>
</dbReference>
<feature type="compositionally biased region" description="Basic and acidic residues" evidence="1">
    <location>
        <begin position="329"/>
        <end position="341"/>
    </location>
</feature>
<dbReference type="Gene3D" id="2.30.30.240">
    <property type="entry name" value="PRC-barrel domain"/>
    <property type="match status" value="2"/>
</dbReference>
<dbReference type="PANTHER" id="PTHR36505:SF1">
    <property type="entry name" value="BLR1072 PROTEIN"/>
    <property type="match status" value="1"/>
</dbReference>
<evidence type="ECO:0000313" key="4">
    <source>
        <dbReference type="EMBL" id="RUM97678.1"/>
    </source>
</evidence>
<name>A0A432V6B0_9HYPH</name>